<dbReference type="PATRIC" id="fig|1234409.3.peg.414"/>
<dbReference type="PROSITE" id="PS50035">
    <property type="entry name" value="PLD"/>
    <property type="match status" value="2"/>
</dbReference>
<dbReference type="HAMAP" id="MF_01916">
    <property type="entry name" value="Cardiolipin_synth_Cls"/>
    <property type="match status" value="1"/>
</dbReference>
<evidence type="ECO:0000256" key="6">
    <source>
        <dbReference type="ARBA" id="ARBA00022737"/>
    </source>
</evidence>
<keyword evidence="5 12" id="KW-0812">Transmembrane</keyword>
<name>K8ZQ14_9ENTE</name>
<dbReference type="AlphaFoldDB" id="K8ZQ14"/>
<keyword evidence="4 12" id="KW-0808">Transferase</keyword>
<feature type="active site" evidence="12">
    <location>
        <position position="214"/>
    </location>
</feature>
<keyword evidence="8 12" id="KW-0443">Lipid metabolism</keyword>
<evidence type="ECO:0000256" key="1">
    <source>
        <dbReference type="ARBA" id="ARBA00004651"/>
    </source>
</evidence>
<evidence type="ECO:0000256" key="7">
    <source>
        <dbReference type="ARBA" id="ARBA00022989"/>
    </source>
</evidence>
<feature type="domain" description="PLD phosphodiesterase" evidence="14">
    <location>
        <begin position="209"/>
        <end position="236"/>
    </location>
</feature>
<comment type="function">
    <text evidence="12">Catalyzes the reversible phosphatidyl group transfer from one phosphatidylglycerol molecule to another to form cardiolipin (CL) (diphosphatidylglycerol) and glycerol.</text>
</comment>
<dbReference type="STRING" id="1234409.C683_0447"/>
<evidence type="ECO:0000256" key="5">
    <source>
        <dbReference type="ARBA" id="ARBA00022692"/>
    </source>
</evidence>
<feature type="active site" evidence="12">
    <location>
        <position position="399"/>
    </location>
</feature>
<dbReference type="GO" id="GO:0032049">
    <property type="term" value="P:cardiolipin biosynthetic process"/>
    <property type="evidence" value="ECO:0007669"/>
    <property type="project" value="UniProtKB-UniRule"/>
</dbReference>
<dbReference type="InterPro" id="IPR027379">
    <property type="entry name" value="CLS_N"/>
</dbReference>
<feature type="active site" evidence="12">
    <location>
        <position position="392"/>
    </location>
</feature>
<comment type="similarity">
    <text evidence="12">Belongs to the phospholipase D family. Cardiolipin synthase subfamily.</text>
</comment>
<protein>
    <recommendedName>
        <fullName evidence="12 13">Cardiolipin synthase</fullName>
        <shortName evidence="12">CL synthase</shortName>
        <ecNumber evidence="12 13">2.7.8.-</ecNumber>
    </recommendedName>
</protein>
<dbReference type="EMBL" id="AMYT01000011">
    <property type="protein sequence ID" value="EKU27666.1"/>
    <property type="molecule type" value="Genomic_DNA"/>
</dbReference>
<evidence type="ECO:0000256" key="10">
    <source>
        <dbReference type="ARBA" id="ARBA00023209"/>
    </source>
</evidence>
<evidence type="ECO:0000256" key="8">
    <source>
        <dbReference type="ARBA" id="ARBA00023098"/>
    </source>
</evidence>
<evidence type="ECO:0000259" key="14">
    <source>
        <dbReference type="PROSITE" id="PS50035"/>
    </source>
</evidence>
<organism evidence="15 16">
    <name type="scientific">Catellicoccus marimammalium M35/04/3</name>
    <dbReference type="NCBI Taxonomy" id="1234409"/>
    <lineage>
        <taxon>Bacteria</taxon>
        <taxon>Bacillati</taxon>
        <taxon>Bacillota</taxon>
        <taxon>Bacilli</taxon>
        <taxon>Lactobacillales</taxon>
        <taxon>Enterococcaceae</taxon>
        <taxon>Catellicoccus</taxon>
    </lineage>
</organism>
<feature type="active site" evidence="12">
    <location>
        <position position="394"/>
    </location>
</feature>
<dbReference type="eggNOG" id="COG1502">
    <property type="taxonomic scope" value="Bacteria"/>
</dbReference>
<evidence type="ECO:0000256" key="11">
    <source>
        <dbReference type="ARBA" id="ARBA00023264"/>
    </source>
</evidence>
<sequence>MATFVLGLLYVINLLTILVIVFRGRHRTAQTWAWVLVLTFLPIIGLPLYVLFGRGVSQRIFDLRDEEKVGIIEELQEQKEELQNKTFQAPVIPGMDVDPLIYMMTVDGGSLYTKDNHVDLFIDGIDKFEHLLRDIEQAQDHVHMEYFAYEDKRLGTVLRDYLIAAAQRGVKVKLLVDGWGSIGTKDEFFKPLKEAGATVGRFFPYITQVNYRNHRKIAIIDGKIGYVGGFNIGDEYLGLNPKMGYWRDNHLRIVGPAVHSLQNRFLMDWNSQFKNNKETYQVEYFPHMEKQGNIDIQVIASGPDSDHEQIKMVYLKMINMAKEEIIIQTPYYIPDDAIHEALKLALNSGVKLRMQIPNKPDHMLVYWGTYSFVAELMQLGATIEIYDNGFMHAKTIVVDGKITSIGSANFDIRSLHLNFEINAVMYSEEFAQYVRNTIMMTSQQCHVLTKELYDERSTFIRFKEGLARLIAPIL</sequence>
<feature type="transmembrane region" description="Helical" evidence="12">
    <location>
        <begin position="31"/>
        <end position="52"/>
    </location>
</feature>
<comment type="caution">
    <text evidence="15">The sequence shown here is derived from an EMBL/GenBank/DDBJ whole genome shotgun (WGS) entry which is preliminary data.</text>
</comment>
<evidence type="ECO:0000313" key="16">
    <source>
        <dbReference type="Proteomes" id="UP000016057"/>
    </source>
</evidence>
<evidence type="ECO:0000256" key="9">
    <source>
        <dbReference type="ARBA" id="ARBA00023136"/>
    </source>
</evidence>
<keyword evidence="7 12" id="KW-1133">Transmembrane helix</keyword>
<dbReference type="PANTHER" id="PTHR21248">
    <property type="entry name" value="CARDIOLIPIN SYNTHASE"/>
    <property type="match status" value="1"/>
</dbReference>
<keyword evidence="6" id="KW-0677">Repeat</keyword>
<keyword evidence="9 12" id="KW-0472">Membrane</keyword>
<keyword evidence="10 12" id="KW-0594">Phospholipid biosynthesis</keyword>
<feature type="active site" evidence="12">
    <location>
        <position position="221"/>
    </location>
</feature>
<dbReference type="SUPFAM" id="SSF56024">
    <property type="entry name" value="Phospholipase D/nuclease"/>
    <property type="match status" value="2"/>
</dbReference>
<evidence type="ECO:0000256" key="4">
    <source>
        <dbReference type="ARBA" id="ARBA00022679"/>
    </source>
</evidence>
<dbReference type="GO" id="GO:0005886">
    <property type="term" value="C:plasma membrane"/>
    <property type="evidence" value="ECO:0007669"/>
    <property type="project" value="UniProtKB-SubCell"/>
</dbReference>
<dbReference type="InterPro" id="IPR030874">
    <property type="entry name" value="Cardiolipin_synth_Firmi"/>
</dbReference>
<feature type="transmembrane region" description="Helical" evidence="12">
    <location>
        <begin position="6"/>
        <end position="24"/>
    </location>
</feature>
<dbReference type="OrthoDB" id="9762009at2"/>
<accession>K8ZQ14</accession>
<dbReference type="EC" id="2.7.8.-" evidence="12 13"/>
<dbReference type="NCBIfam" id="TIGR04265">
    <property type="entry name" value="bac_cardiolipin"/>
    <property type="match status" value="1"/>
</dbReference>
<keyword evidence="11 12" id="KW-1208">Phospholipid metabolism</keyword>
<dbReference type="GO" id="GO:0008808">
    <property type="term" value="F:cardiolipin synthase activity"/>
    <property type="evidence" value="ECO:0007669"/>
    <property type="project" value="UniProtKB-UniRule"/>
</dbReference>
<evidence type="ECO:0000256" key="3">
    <source>
        <dbReference type="ARBA" id="ARBA00022516"/>
    </source>
</evidence>
<dbReference type="CDD" id="cd09112">
    <property type="entry name" value="PLDc_CLS_2"/>
    <property type="match status" value="1"/>
</dbReference>
<comment type="subcellular location">
    <subcellularLocation>
        <location evidence="1 12">Cell membrane</location>
        <topology evidence="1 12">Multi-pass membrane protein</topology>
    </subcellularLocation>
</comment>
<dbReference type="Pfam" id="PF13396">
    <property type="entry name" value="PLDc_N"/>
    <property type="match status" value="1"/>
</dbReference>
<evidence type="ECO:0000256" key="2">
    <source>
        <dbReference type="ARBA" id="ARBA00022475"/>
    </source>
</evidence>
<reference evidence="15 16" key="1">
    <citation type="journal article" date="2013" name="Genome Announc.">
        <title>Draft Genome Sequence of Catellicoccus marimammalium, a Novel Species Commonly Found in Gull Feces.</title>
        <authorList>
            <person name="Weigand M.R."/>
            <person name="Ryu H."/>
            <person name="Bozcek L."/>
            <person name="Konstantinidis K.T."/>
            <person name="Santo Domingo J.W."/>
        </authorList>
    </citation>
    <scope>NUCLEOTIDE SEQUENCE [LARGE SCALE GENOMIC DNA]</scope>
    <source>
        <strain evidence="15 16">M35/04/3</strain>
    </source>
</reference>
<evidence type="ECO:0000256" key="12">
    <source>
        <dbReference type="HAMAP-Rule" id="MF_01916"/>
    </source>
</evidence>
<dbReference type="Gene3D" id="3.30.870.10">
    <property type="entry name" value="Endonuclease Chain A"/>
    <property type="match status" value="2"/>
</dbReference>
<dbReference type="Pfam" id="PF13091">
    <property type="entry name" value="PLDc_2"/>
    <property type="match status" value="2"/>
</dbReference>
<proteinExistence type="inferred from homology"/>
<feature type="active site" evidence="12">
    <location>
        <position position="216"/>
    </location>
</feature>
<dbReference type="RefSeq" id="WP_009488940.1">
    <property type="nucleotide sequence ID" value="NZ_AMYT01000011.1"/>
</dbReference>
<gene>
    <name evidence="15" type="ORF">C683_0447</name>
</gene>
<evidence type="ECO:0000313" key="15">
    <source>
        <dbReference type="EMBL" id="EKU27666.1"/>
    </source>
</evidence>
<evidence type="ECO:0000256" key="13">
    <source>
        <dbReference type="NCBIfam" id="TIGR04265"/>
    </source>
</evidence>
<keyword evidence="16" id="KW-1185">Reference proteome</keyword>
<keyword evidence="2 12" id="KW-1003">Cell membrane</keyword>
<dbReference type="InterPro" id="IPR022924">
    <property type="entry name" value="Cardiolipin_synthase"/>
</dbReference>
<dbReference type="CDD" id="cd09110">
    <property type="entry name" value="PLDc_CLS_1"/>
    <property type="match status" value="1"/>
</dbReference>
<feature type="domain" description="PLD phosphodiesterase" evidence="14">
    <location>
        <begin position="387"/>
        <end position="414"/>
    </location>
</feature>
<dbReference type="InterPro" id="IPR025202">
    <property type="entry name" value="PLD-like_dom"/>
</dbReference>
<dbReference type="PANTHER" id="PTHR21248:SF22">
    <property type="entry name" value="PHOSPHOLIPASE D"/>
    <property type="match status" value="1"/>
</dbReference>
<keyword evidence="3 12" id="KW-0444">Lipid biosynthesis</keyword>
<dbReference type="Proteomes" id="UP000016057">
    <property type="component" value="Unassembled WGS sequence"/>
</dbReference>
<comment type="catalytic activity">
    <reaction evidence="12">
        <text>2 a 1,2-diacyl-sn-glycero-3-phospho-(1'-sn-glycerol) = a cardiolipin + glycerol</text>
        <dbReference type="Rhea" id="RHEA:31451"/>
        <dbReference type="ChEBI" id="CHEBI:17754"/>
        <dbReference type="ChEBI" id="CHEBI:62237"/>
        <dbReference type="ChEBI" id="CHEBI:64716"/>
    </reaction>
</comment>
<dbReference type="SMART" id="SM00155">
    <property type="entry name" value="PLDc"/>
    <property type="match status" value="2"/>
</dbReference>
<dbReference type="InterPro" id="IPR001736">
    <property type="entry name" value="PLipase_D/transphosphatidylase"/>
</dbReference>